<evidence type="ECO:0000313" key="2">
    <source>
        <dbReference type="EMBL" id="CAJ0597077.1"/>
    </source>
</evidence>
<comment type="caution">
    <text evidence="2">The sequence shown here is derived from an EMBL/GenBank/DDBJ whole genome shotgun (WGS) entry which is preliminary data.</text>
</comment>
<evidence type="ECO:0000313" key="3">
    <source>
        <dbReference type="Proteomes" id="UP001176961"/>
    </source>
</evidence>
<protein>
    <submittedName>
        <fullName evidence="2">Uncharacterized protein</fullName>
    </submittedName>
</protein>
<proteinExistence type="predicted"/>
<feature type="compositionally biased region" description="Polar residues" evidence="1">
    <location>
        <begin position="47"/>
        <end position="60"/>
    </location>
</feature>
<accession>A0AA36GRN6</accession>
<evidence type="ECO:0000256" key="1">
    <source>
        <dbReference type="SAM" id="MobiDB-lite"/>
    </source>
</evidence>
<keyword evidence="3" id="KW-1185">Reference proteome</keyword>
<dbReference type="Proteomes" id="UP001176961">
    <property type="component" value="Unassembled WGS sequence"/>
</dbReference>
<dbReference type="AlphaFoldDB" id="A0AA36GRN6"/>
<reference evidence="2" key="1">
    <citation type="submission" date="2023-07" db="EMBL/GenBank/DDBJ databases">
        <authorList>
            <consortium name="CYATHOMIX"/>
        </authorList>
    </citation>
    <scope>NUCLEOTIDE SEQUENCE</scope>
    <source>
        <strain evidence="2">N/A</strain>
    </source>
</reference>
<name>A0AA36GRN6_CYLNA</name>
<organism evidence="2 3">
    <name type="scientific">Cylicocyclus nassatus</name>
    <name type="common">Nematode worm</name>
    <dbReference type="NCBI Taxonomy" id="53992"/>
    <lineage>
        <taxon>Eukaryota</taxon>
        <taxon>Metazoa</taxon>
        <taxon>Ecdysozoa</taxon>
        <taxon>Nematoda</taxon>
        <taxon>Chromadorea</taxon>
        <taxon>Rhabditida</taxon>
        <taxon>Rhabditina</taxon>
        <taxon>Rhabditomorpha</taxon>
        <taxon>Strongyloidea</taxon>
        <taxon>Strongylidae</taxon>
        <taxon>Cylicocyclus</taxon>
    </lineage>
</organism>
<gene>
    <name evidence="2" type="ORF">CYNAS_LOCUS9060</name>
</gene>
<sequence>MKAQRIECEFKALSPVIFKICVSVSNRSGLEAQKNLAKEREREPGSRRSTLLQSIPLQSAQERRGQTLNVALERKSKVSHN</sequence>
<feature type="region of interest" description="Disordered" evidence="1">
    <location>
        <begin position="34"/>
        <end position="63"/>
    </location>
</feature>
<feature type="compositionally biased region" description="Basic and acidic residues" evidence="1">
    <location>
        <begin position="36"/>
        <end position="46"/>
    </location>
</feature>
<dbReference type="EMBL" id="CATQJL010000223">
    <property type="protein sequence ID" value="CAJ0597077.1"/>
    <property type="molecule type" value="Genomic_DNA"/>
</dbReference>